<dbReference type="AlphaFoldDB" id="A0A564XVL3"/>
<protein>
    <submittedName>
        <fullName evidence="1">Uncharacterized protein</fullName>
    </submittedName>
</protein>
<reference evidence="1 2" key="1">
    <citation type="submission" date="2019-07" db="EMBL/GenBank/DDBJ databases">
        <authorList>
            <person name="Jastrzebski P J."/>
            <person name="Paukszto L."/>
            <person name="Jastrzebski P J."/>
        </authorList>
    </citation>
    <scope>NUCLEOTIDE SEQUENCE [LARGE SCALE GENOMIC DNA]</scope>
    <source>
        <strain evidence="1 2">WMS-il1</strain>
    </source>
</reference>
<dbReference type="EMBL" id="CABIJS010000011">
    <property type="protein sequence ID" value="VUZ39072.1"/>
    <property type="molecule type" value="Genomic_DNA"/>
</dbReference>
<dbReference type="Proteomes" id="UP000321570">
    <property type="component" value="Unassembled WGS sequence"/>
</dbReference>
<evidence type="ECO:0000313" key="2">
    <source>
        <dbReference type="Proteomes" id="UP000321570"/>
    </source>
</evidence>
<keyword evidence="2" id="KW-1185">Reference proteome</keyword>
<name>A0A564XVL3_HYMDI</name>
<feature type="non-terminal residue" evidence="1">
    <location>
        <position position="1"/>
    </location>
</feature>
<gene>
    <name evidence="1" type="ORF">WMSIL1_LOCUS563</name>
</gene>
<evidence type="ECO:0000313" key="1">
    <source>
        <dbReference type="EMBL" id="VUZ39072.1"/>
    </source>
</evidence>
<accession>A0A564XVL3</accession>
<proteinExistence type="predicted"/>
<organism evidence="1 2">
    <name type="scientific">Hymenolepis diminuta</name>
    <name type="common">Rat tapeworm</name>
    <dbReference type="NCBI Taxonomy" id="6216"/>
    <lineage>
        <taxon>Eukaryota</taxon>
        <taxon>Metazoa</taxon>
        <taxon>Spiralia</taxon>
        <taxon>Lophotrochozoa</taxon>
        <taxon>Platyhelminthes</taxon>
        <taxon>Cestoda</taxon>
        <taxon>Eucestoda</taxon>
        <taxon>Cyclophyllidea</taxon>
        <taxon>Hymenolepididae</taxon>
        <taxon>Hymenolepis</taxon>
    </lineage>
</organism>
<sequence>IKEQKDSFCPFVSSRTHTSPTIINLLKCIGKYNHIRAKLILIYCLKRPTLVDDKSKEPQEIGLPNHFSLVYEAVSKVVAQNVSEAAPPYHQNLVYSKTGVA</sequence>